<name>A0A514EG33_9XANT</name>
<dbReference type="EMBL" id="CP038228">
    <property type="protein sequence ID" value="QDI04982.1"/>
    <property type="molecule type" value="Genomic_DNA"/>
</dbReference>
<dbReference type="RefSeq" id="WP_142742771.1">
    <property type="nucleotide sequence ID" value="NZ_CP038228.1"/>
</dbReference>
<dbReference type="InterPro" id="IPR027417">
    <property type="entry name" value="P-loop_NTPase"/>
</dbReference>
<organism evidence="2 3">
    <name type="scientific">Xanthomonas cerealis pv. cerealis</name>
    <dbReference type="NCBI Taxonomy" id="152263"/>
    <lineage>
        <taxon>Bacteria</taxon>
        <taxon>Pseudomonadati</taxon>
        <taxon>Pseudomonadota</taxon>
        <taxon>Gammaproteobacteria</taxon>
        <taxon>Lysobacterales</taxon>
        <taxon>Lysobacteraceae</taxon>
        <taxon>Xanthomonas</taxon>
        <taxon>Xanthomonas translucens group</taxon>
        <taxon>Xanthomonas cerealis</taxon>
    </lineage>
</organism>
<reference evidence="2 3" key="1">
    <citation type="submission" date="2019-03" db="EMBL/GenBank/DDBJ databases">
        <title>Tal1 in Xanthomonas translucens pv. cerealis Contributes to Virulence in Bacterial Leaf Streak of Wheat.</title>
        <authorList>
            <person name="Shah S.M.A."/>
            <person name="Haq F."/>
            <person name="Ma W."/>
            <person name="Xu X."/>
            <person name="Wang S."/>
            <person name="Xu Z."/>
            <person name="Zou L."/>
            <person name="Zhu B."/>
            <person name="Chen G."/>
        </authorList>
    </citation>
    <scope>NUCLEOTIDE SEQUENCE [LARGE SCALE GENOMIC DNA]</scope>
    <source>
        <strain evidence="2 3">01</strain>
    </source>
</reference>
<feature type="compositionally biased region" description="Basic and acidic residues" evidence="1">
    <location>
        <begin position="518"/>
        <end position="527"/>
    </location>
</feature>
<feature type="region of interest" description="Disordered" evidence="1">
    <location>
        <begin position="505"/>
        <end position="527"/>
    </location>
</feature>
<dbReference type="Proteomes" id="UP000319349">
    <property type="component" value="Chromosome"/>
</dbReference>
<accession>A0A514EG33</accession>
<sequence>MEELKIGDLDQLQSLFAEGTAESEASFLSSIFVAPEDFDYISNLKSGTPRLLIGKKGTGKSALVRELVKKWTIESKPALLLKPKDIPLGADSNASLGELTAAAEGLLIKAIAAKVGELANGILDPELALLDAEAQREGTKRPDFVQKLRGLLNPIAAMFSLDLPSDTGVAHANKARFKAAVARLLQVSGTTMLIALDDTDQIARGGGAAELDRIWALILACRSIQEECPNIVAIIVLRSEVWRRLASEGTAHRDQVDHFRNSIYELSPGVDDVRTILIERFKAAAENARGPKAPPAESIFFAEKDVVIPTSVERRTWMDFIVGRSRKRPRDSIQMVALLAEQARRRRKEDKSKINSIDASKIIERYSEERIDDLQVEFGVECQKLKEVLRDFAWAEFDEDSFTFTADKAKRFITSILNNKQVILEGQVLRSSNNDHVFSLWRLLYQSGFLNARVRDESRPGGYAHIQEESNAEFASSNRWNEMQGAYWEVNPAYRDYLLKVQKDSPIGKRLPPKREKRRVDPRSGRR</sequence>
<dbReference type="NCBIfam" id="NF047389">
    <property type="entry name" value="ATPase_Sll1717"/>
    <property type="match status" value="1"/>
</dbReference>
<gene>
    <name evidence="2" type="ORF">E4A48_15975</name>
</gene>
<evidence type="ECO:0000256" key="1">
    <source>
        <dbReference type="SAM" id="MobiDB-lite"/>
    </source>
</evidence>
<keyword evidence="3" id="KW-1185">Reference proteome</keyword>
<protein>
    <submittedName>
        <fullName evidence="2">Uncharacterized protein</fullName>
    </submittedName>
</protein>
<proteinExistence type="predicted"/>
<dbReference type="AlphaFoldDB" id="A0A514EG33"/>
<evidence type="ECO:0000313" key="3">
    <source>
        <dbReference type="Proteomes" id="UP000319349"/>
    </source>
</evidence>
<dbReference type="SUPFAM" id="SSF52540">
    <property type="entry name" value="P-loop containing nucleoside triphosphate hydrolases"/>
    <property type="match status" value="1"/>
</dbReference>
<dbReference type="InterPro" id="IPR059206">
    <property type="entry name" value="Sll1717-like"/>
</dbReference>
<evidence type="ECO:0000313" key="2">
    <source>
        <dbReference type="EMBL" id="QDI04982.1"/>
    </source>
</evidence>